<accession>A0ABQ5HHK0</accession>
<gene>
    <name evidence="1" type="ORF">Tco_1068305</name>
</gene>
<protein>
    <submittedName>
        <fullName evidence="1">Uncharacterized protein</fullName>
    </submittedName>
</protein>
<evidence type="ECO:0000313" key="1">
    <source>
        <dbReference type="EMBL" id="GJT86588.1"/>
    </source>
</evidence>
<keyword evidence="2" id="KW-1185">Reference proteome</keyword>
<reference evidence="1" key="2">
    <citation type="submission" date="2022-01" db="EMBL/GenBank/DDBJ databases">
        <authorList>
            <person name="Yamashiro T."/>
            <person name="Shiraishi A."/>
            <person name="Satake H."/>
            <person name="Nakayama K."/>
        </authorList>
    </citation>
    <scope>NUCLEOTIDE SEQUENCE</scope>
</reference>
<evidence type="ECO:0000313" key="2">
    <source>
        <dbReference type="Proteomes" id="UP001151760"/>
    </source>
</evidence>
<organism evidence="1 2">
    <name type="scientific">Tanacetum coccineum</name>
    <dbReference type="NCBI Taxonomy" id="301880"/>
    <lineage>
        <taxon>Eukaryota</taxon>
        <taxon>Viridiplantae</taxon>
        <taxon>Streptophyta</taxon>
        <taxon>Embryophyta</taxon>
        <taxon>Tracheophyta</taxon>
        <taxon>Spermatophyta</taxon>
        <taxon>Magnoliopsida</taxon>
        <taxon>eudicotyledons</taxon>
        <taxon>Gunneridae</taxon>
        <taxon>Pentapetalae</taxon>
        <taxon>asterids</taxon>
        <taxon>campanulids</taxon>
        <taxon>Asterales</taxon>
        <taxon>Asteraceae</taxon>
        <taxon>Asteroideae</taxon>
        <taxon>Anthemideae</taxon>
        <taxon>Anthemidinae</taxon>
        <taxon>Tanacetum</taxon>
    </lineage>
</organism>
<proteinExistence type="predicted"/>
<reference evidence="1" key="1">
    <citation type="journal article" date="2022" name="Int. J. Mol. Sci.">
        <title>Draft Genome of Tanacetum Coccineum: Genomic Comparison of Closely Related Tanacetum-Family Plants.</title>
        <authorList>
            <person name="Yamashiro T."/>
            <person name="Shiraishi A."/>
            <person name="Nakayama K."/>
            <person name="Satake H."/>
        </authorList>
    </citation>
    <scope>NUCLEOTIDE SEQUENCE</scope>
</reference>
<name>A0ABQ5HHK0_9ASTR</name>
<dbReference type="EMBL" id="BQNB010019560">
    <property type="protein sequence ID" value="GJT86588.1"/>
    <property type="molecule type" value="Genomic_DNA"/>
</dbReference>
<sequence length="217" mass="25027">MQIDSLEQNLSNQIKENESLLKTFTIFKNESKEKESKCMDNEIDLEKNIKELDNIVYKVGQSAQTVHMLTKPQVFYDDTHKQALGYQNPFYLKKAQQIKPTLYDGSVISKQHVTSPVFDDDETLILKEVSKYFVPQQELSDEQAFWIQTSHPNTDQSASSPVKIEAPRELPKVSLVDTSLKKLKYHLGQFDNVVKKRITPDALTEGEWGFEHTKDVF</sequence>
<dbReference type="Proteomes" id="UP001151760">
    <property type="component" value="Unassembled WGS sequence"/>
</dbReference>
<comment type="caution">
    <text evidence="1">The sequence shown here is derived from an EMBL/GenBank/DDBJ whole genome shotgun (WGS) entry which is preliminary data.</text>
</comment>